<gene>
    <name evidence="2" type="ORF">LC586_14170</name>
</gene>
<dbReference type="InterPro" id="IPR030392">
    <property type="entry name" value="S74_ICA"/>
</dbReference>
<dbReference type="Pfam" id="PF13884">
    <property type="entry name" value="Peptidase_S74"/>
    <property type="match status" value="1"/>
</dbReference>
<dbReference type="RefSeq" id="WP_229485415.1">
    <property type="nucleotide sequence ID" value="NZ_JAIVFQ010000017.1"/>
</dbReference>
<protein>
    <submittedName>
        <fullName evidence="2">Tail fiber domain-containing protein</fullName>
    </submittedName>
</protein>
<dbReference type="PROSITE" id="PS51688">
    <property type="entry name" value="ICA"/>
    <property type="match status" value="1"/>
</dbReference>
<evidence type="ECO:0000259" key="1">
    <source>
        <dbReference type="PROSITE" id="PS51688"/>
    </source>
</evidence>
<feature type="domain" description="Peptidase S74" evidence="1">
    <location>
        <begin position="118"/>
        <end position="211"/>
    </location>
</feature>
<sequence>MSNNFSRNQILRATSAFIAGAAATKILSDEPAQAQQSQRIFVSNNLGFDFPQIQIRQTQEGDFARLRFNVANFNFWDIAVGPGNNSVMNFFSNLTNNNVMSLNPNGNVSISGALIQGSSKKLKENITELSSKEALETLKDLNPVKFKYKADTEKTHHIGFIAEDVPELVATPDRKGLSSMDIVGVLTKVVQEQQKTILALSEKVRALEDKNVKR</sequence>
<keyword evidence="3" id="KW-1185">Reference proteome</keyword>
<organism evidence="2 3">
    <name type="scientific">Nostoc favosum CHAB5714</name>
    <dbReference type="NCBI Taxonomy" id="2780399"/>
    <lineage>
        <taxon>Bacteria</taxon>
        <taxon>Bacillati</taxon>
        <taxon>Cyanobacteriota</taxon>
        <taxon>Cyanophyceae</taxon>
        <taxon>Nostocales</taxon>
        <taxon>Nostocaceae</taxon>
        <taxon>Nostoc</taxon>
        <taxon>Nostoc favosum</taxon>
    </lineage>
</organism>
<comment type="caution">
    <text evidence="2">The sequence shown here is derived from an EMBL/GenBank/DDBJ whole genome shotgun (WGS) entry which is preliminary data.</text>
</comment>
<accession>A0ABS8IA15</accession>
<dbReference type="EMBL" id="JAIVFQ010000017">
    <property type="protein sequence ID" value="MCC5600337.1"/>
    <property type="molecule type" value="Genomic_DNA"/>
</dbReference>
<evidence type="ECO:0000313" key="3">
    <source>
        <dbReference type="Proteomes" id="UP001199525"/>
    </source>
</evidence>
<proteinExistence type="predicted"/>
<evidence type="ECO:0000313" key="2">
    <source>
        <dbReference type="EMBL" id="MCC5600337.1"/>
    </source>
</evidence>
<reference evidence="2 3" key="1">
    <citation type="journal article" date="2021" name="Microorganisms">
        <title>Genome Evolution of Filamentous Cyanobacterium Nostoc Species: From Facultative Symbiosis to Free Living.</title>
        <authorList>
            <person name="Huo D."/>
            <person name="Li H."/>
            <person name="Cai F."/>
            <person name="Guo X."/>
            <person name="Qiao Z."/>
            <person name="Wang W."/>
            <person name="Yu G."/>
            <person name="Li R."/>
        </authorList>
    </citation>
    <scope>NUCLEOTIDE SEQUENCE [LARGE SCALE GENOMIC DNA]</scope>
    <source>
        <strain evidence="2 3">CHAB 5714</strain>
    </source>
</reference>
<name>A0ABS8IA15_9NOSO</name>
<dbReference type="Proteomes" id="UP001199525">
    <property type="component" value="Unassembled WGS sequence"/>
</dbReference>